<name>A0A1V5MKJ6_UNCT6</name>
<proteinExistence type="predicted"/>
<dbReference type="Proteomes" id="UP000485484">
    <property type="component" value="Unassembled WGS sequence"/>
</dbReference>
<feature type="region of interest" description="Disordered" evidence="1">
    <location>
        <begin position="269"/>
        <end position="303"/>
    </location>
</feature>
<reference evidence="2" key="1">
    <citation type="submission" date="2017-02" db="EMBL/GenBank/DDBJ databases">
        <title>Delving into the versatile metabolic prowess of the omnipresent phylum Bacteroidetes.</title>
        <authorList>
            <person name="Nobu M.K."/>
            <person name="Mei R."/>
            <person name="Narihiro T."/>
            <person name="Kuroda K."/>
            <person name="Liu W.-T."/>
        </authorList>
    </citation>
    <scope>NUCLEOTIDE SEQUENCE</scope>
    <source>
        <strain evidence="2">ADurb.Bin417</strain>
    </source>
</reference>
<evidence type="ECO:0000256" key="1">
    <source>
        <dbReference type="SAM" id="MobiDB-lite"/>
    </source>
</evidence>
<evidence type="ECO:0000313" key="2">
    <source>
        <dbReference type="EMBL" id="OPZ93341.1"/>
    </source>
</evidence>
<accession>A0A1V5MKJ6</accession>
<feature type="compositionally biased region" description="Basic residues" evidence="1">
    <location>
        <begin position="271"/>
        <end position="285"/>
    </location>
</feature>
<protein>
    <submittedName>
        <fullName evidence="2">Uncharacterized protein</fullName>
    </submittedName>
</protein>
<feature type="compositionally biased region" description="Basic residues" evidence="1">
    <location>
        <begin position="293"/>
        <end position="303"/>
    </location>
</feature>
<comment type="caution">
    <text evidence="2">The sequence shown here is derived from an EMBL/GenBank/DDBJ whole genome shotgun (WGS) entry which is preliminary data.</text>
</comment>
<dbReference type="EMBL" id="MWAK01000029">
    <property type="protein sequence ID" value="OPZ93341.1"/>
    <property type="molecule type" value="Genomic_DNA"/>
</dbReference>
<organism evidence="2">
    <name type="scientific">candidate division TA06 bacterium ADurb.Bin417</name>
    <dbReference type="NCBI Taxonomy" id="1852828"/>
    <lineage>
        <taxon>Bacteria</taxon>
        <taxon>Bacteria division TA06</taxon>
    </lineage>
</organism>
<dbReference type="AlphaFoldDB" id="A0A1V5MKJ6"/>
<gene>
    <name evidence="2" type="ORF">BWY73_00375</name>
</gene>
<sequence>MGGVDTDRDHLAGLAGRPLARLVGGRVDAHQQRILGRAAVSAADLVLQLEDPDPAGEVLDEGVDIIGVGLDETGLVGHLAVLHVSGRHPAWRILETEVGHRRQPRLDGGVDNFILPVVLPLGRVDDGPAGDPAGAATGRGHLHAQPLHVAGHEILLGQGGVGAEPGEGILVDARQQGQQPVAQHRLPLHRAGQPVAPPGQICQRQLPPHRRQRRQRLVHLAPLHQLLLVIVNLPAHPGRPRRPVVPDHQLGQPLLAVKINPARLRNPEARLHRRGRRRRLLRQHRTTGQAHPVHQHRPGRAPG</sequence>